<feature type="compositionally biased region" description="Low complexity" evidence="1">
    <location>
        <begin position="462"/>
        <end position="479"/>
    </location>
</feature>
<feature type="signal peptide" evidence="2">
    <location>
        <begin position="1"/>
        <end position="15"/>
    </location>
</feature>
<feature type="compositionally biased region" description="Basic and acidic residues" evidence="1">
    <location>
        <begin position="767"/>
        <end position="777"/>
    </location>
</feature>
<protein>
    <submittedName>
        <fullName evidence="3">Uncharacterized protein</fullName>
    </submittedName>
</protein>
<keyword evidence="4" id="KW-1185">Reference proteome</keyword>
<dbReference type="SMART" id="SM00289">
    <property type="entry name" value="WR1"/>
    <property type="match status" value="3"/>
</dbReference>
<evidence type="ECO:0000313" key="3">
    <source>
        <dbReference type="EMBL" id="CAD6187025.1"/>
    </source>
</evidence>
<feature type="compositionally biased region" description="Pro residues" evidence="1">
    <location>
        <begin position="400"/>
        <end position="409"/>
    </location>
</feature>
<feature type="compositionally biased region" description="Polar residues" evidence="1">
    <location>
        <begin position="543"/>
        <end position="562"/>
    </location>
</feature>
<evidence type="ECO:0000313" key="4">
    <source>
        <dbReference type="Proteomes" id="UP000835052"/>
    </source>
</evidence>
<sequence>MWVWFLVAGVLQANCEKVLMKMFADVGIGIHCPSGNKVYVHPISGDLQLCKQQLGVYNETSCPGGTACERFPILIPGFQDYCCWSDDASDNEEVIVGTTTAVPRELFPFTEGPRKERPVVDALIEKPEEEEVNIQESIFPAIRRPDDKGGDITDDEDIEWEFETTKRPKKPRSRKVTTTTTEEPITTTTTKKAATRRLPRCNDPDQSVFIDFGNRLRDCYFQQCLRGYKCEFNREIRRFICCGKQSVEVPPAGLPPIPAPVPIISRPFRPGPRPFGMINDGDPVPESTTPKTVLTVWNKREKDEHGRERRIRKHERAVDWDDEGCGCGGGGGYEGGYGCGCPYGASRPEERSDDYSDLSLPQIEDSGPRQRPMDSETQQIPPPTNPNGCPFPSQNSFNAAPPPSPPEPKPLTGCPMAPKNENWNENENWPAYPNENQNQNQNSNNNQRPTGPDNNWNDENEPNYPNRNDWNNNYENMNNHPSPADPPEPKPVCPPMARRKGGNQEDMNGNGCPFRRPENKNPEREEWNQNGCPFNPSPYPFNCCNNKNTDCNGRNAPKQINSRPPKEQGPPRSFNKLQANGPKNRPNGNGQRNMTSQGPPRNGPPPPPPRRPPQTFAKLEGGNKPQQQRIRPKPFENNSGPRGSLTGGTLENFAKKTPTPSESRMGAATGWSRNFGSTGQNSKKNVLPAASGSSQPENLKKRPSWVEEFNDGLPEPPKQEAPSERSNQKPPPSGPHQVQNRPRPQNGQPKNRNGRPPTPPRPPPVKSEPRDQQERRPKNLNPKGPLPRTGTIRVRSSVVCAAGAEYREGDRIPKCVPPALDSCPSSHRRCIMSPNVGYNVCCTS</sequence>
<feature type="region of interest" description="Disordered" evidence="1">
    <location>
        <begin position="163"/>
        <end position="199"/>
    </location>
</feature>
<accession>A0A8S1GUI0</accession>
<feature type="compositionally biased region" description="Pro residues" evidence="1">
    <location>
        <begin position="601"/>
        <end position="612"/>
    </location>
</feature>
<evidence type="ECO:0000256" key="2">
    <source>
        <dbReference type="SAM" id="SignalP"/>
    </source>
</evidence>
<name>A0A8S1GUI0_9PELO</name>
<feature type="compositionally biased region" description="Basic and acidic residues" evidence="1">
    <location>
        <begin position="515"/>
        <end position="527"/>
    </location>
</feature>
<comment type="caution">
    <text evidence="3">The sequence shown here is derived from an EMBL/GenBank/DDBJ whole genome shotgun (WGS) entry which is preliminary data.</text>
</comment>
<feature type="compositionally biased region" description="Pro residues" evidence="1">
    <location>
        <begin position="483"/>
        <end position="494"/>
    </location>
</feature>
<dbReference type="InterPro" id="IPR006150">
    <property type="entry name" value="Cys_repeat_1"/>
</dbReference>
<feature type="compositionally biased region" description="Pro residues" evidence="1">
    <location>
        <begin position="756"/>
        <end position="766"/>
    </location>
</feature>
<proteinExistence type="predicted"/>
<organism evidence="3 4">
    <name type="scientific">Caenorhabditis auriculariae</name>
    <dbReference type="NCBI Taxonomy" id="2777116"/>
    <lineage>
        <taxon>Eukaryota</taxon>
        <taxon>Metazoa</taxon>
        <taxon>Ecdysozoa</taxon>
        <taxon>Nematoda</taxon>
        <taxon>Chromadorea</taxon>
        <taxon>Rhabditida</taxon>
        <taxon>Rhabditina</taxon>
        <taxon>Rhabditomorpha</taxon>
        <taxon>Rhabditoidea</taxon>
        <taxon>Rhabditidae</taxon>
        <taxon>Peloderinae</taxon>
        <taxon>Caenorhabditis</taxon>
    </lineage>
</organism>
<dbReference type="EMBL" id="CAJGYM010000005">
    <property type="protein sequence ID" value="CAD6187025.1"/>
    <property type="molecule type" value="Genomic_DNA"/>
</dbReference>
<feature type="compositionally biased region" description="Polar residues" evidence="1">
    <location>
        <begin position="736"/>
        <end position="748"/>
    </location>
</feature>
<feature type="compositionally biased region" description="Polar residues" evidence="1">
    <location>
        <begin position="586"/>
        <end position="597"/>
    </location>
</feature>
<feature type="compositionally biased region" description="Basic and acidic residues" evidence="1">
    <location>
        <begin position="717"/>
        <end position="727"/>
    </location>
</feature>
<feature type="compositionally biased region" description="Low complexity" evidence="1">
    <location>
        <begin position="420"/>
        <end position="455"/>
    </location>
</feature>
<feature type="compositionally biased region" description="Polar residues" evidence="1">
    <location>
        <begin position="671"/>
        <end position="684"/>
    </location>
</feature>
<keyword evidence="2" id="KW-0732">Signal</keyword>
<feature type="chain" id="PRO_5035777927" evidence="2">
    <location>
        <begin position="16"/>
        <end position="844"/>
    </location>
</feature>
<feature type="compositionally biased region" description="Low complexity" evidence="1">
    <location>
        <begin position="176"/>
        <end position="192"/>
    </location>
</feature>
<gene>
    <name evidence="3" type="ORF">CAUJ_LOCUS2944</name>
</gene>
<feature type="region of interest" description="Disordered" evidence="1">
    <location>
        <begin position="348"/>
        <end position="791"/>
    </location>
</feature>
<dbReference type="Proteomes" id="UP000835052">
    <property type="component" value="Unassembled WGS sequence"/>
</dbReference>
<dbReference type="AlphaFoldDB" id="A0A8S1GUI0"/>
<reference evidence="3" key="1">
    <citation type="submission" date="2020-10" db="EMBL/GenBank/DDBJ databases">
        <authorList>
            <person name="Kikuchi T."/>
        </authorList>
    </citation>
    <scope>NUCLEOTIDE SEQUENCE</scope>
    <source>
        <strain evidence="3">NKZ352</strain>
    </source>
</reference>
<evidence type="ECO:0000256" key="1">
    <source>
        <dbReference type="SAM" id="MobiDB-lite"/>
    </source>
</evidence>
<dbReference type="OrthoDB" id="5872669at2759"/>